<dbReference type="Proteomes" id="UP001314170">
    <property type="component" value="Unassembled WGS sequence"/>
</dbReference>
<gene>
    <name evidence="2" type="ORF">DCAF_LOCUS16604</name>
</gene>
<sequence length="75" mass="8100">MKGYSSVTNIAKKYQNQSLPLWIGVNCISPSAILAATVVKAVAAMDRKTLQEMISSTDNLKEVMLDENDVAEAAL</sequence>
<keyword evidence="1" id="KW-0812">Transmembrane</keyword>
<evidence type="ECO:0000256" key="1">
    <source>
        <dbReference type="SAM" id="Phobius"/>
    </source>
</evidence>
<name>A0AAV1RZN7_9ROSI</name>
<proteinExistence type="predicted"/>
<evidence type="ECO:0000313" key="3">
    <source>
        <dbReference type="Proteomes" id="UP001314170"/>
    </source>
</evidence>
<keyword evidence="3" id="KW-1185">Reference proteome</keyword>
<keyword evidence="1" id="KW-0472">Membrane</keyword>
<feature type="transmembrane region" description="Helical" evidence="1">
    <location>
        <begin position="20"/>
        <end position="43"/>
    </location>
</feature>
<organism evidence="2 3">
    <name type="scientific">Dovyalis caffra</name>
    <dbReference type="NCBI Taxonomy" id="77055"/>
    <lineage>
        <taxon>Eukaryota</taxon>
        <taxon>Viridiplantae</taxon>
        <taxon>Streptophyta</taxon>
        <taxon>Embryophyta</taxon>
        <taxon>Tracheophyta</taxon>
        <taxon>Spermatophyta</taxon>
        <taxon>Magnoliopsida</taxon>
        <taxon>eudicotyledons</taxon>
        <taxon>Gunneridae</taxon>
        <taxon>Pentapetalae</taxon>
        <taxon>rosids</taxon>
        <taxon>fabids</taxon>
        <taxon>Malpighiales</taxon>
        <taxon>Salicaceae</taxon>
        <taxon>Flacourtieae</taxon>
        <taxon>Dovyalis</taxon>
    </lineage>
</organism>
<dbReference type="EMBL" id="CAWUPB010001160">
    <property type="protein sequence ID" value="CAK7342071.1"/>
    <property type="molecule type" value="Genomic_DNA"/>
</dbReference>
<dbReference type="AlphaFoldDB" id="A0AAV1RZN7"/>
<accession>A0AAV1RZN7</accession>
<keyword evidence="1" id="KW-1133">Transmembrane helix</keyword>
<protein>
    <submittedName>
        <fullName evidence="2">Uncharacterized protein</fullName>
    </submittedName>
</protein>
<evidence type="ECO:0000313" key="2">
    <source>
        <dbReference type="EMBL" id="CAK7342071.1"/>
    </source>
</evidence>
<reference evidence="2 3" key="1">
    <citation type="submission" date="2024-01" db="EMBL/GenBank/DDBJ databases">
        <authorList>
            <person name="Waweru B."/>
        </authorList>
    </citation>
    <scope>NUCLEOTIDE SEQUENCE [LARGE SCALE GENOMIC DNA]</scope>
</reference>
<comment type="caution">
    <text evidence="2">The sequence shown here is derived from an EMBL/GenBank/DDBJ whole genome shotgun (WGS) entry which is preliminary data.</text>
</comment>